<dbReference type="SUPFAM" id="SSF50630">
    <property type="entry name" value="Acid proteases"/>
    <property type="match status" value="1"/>
</dbReference>
<dbReference type="GO" id="GO:0004190">
    <property type="term" value="F:aspartic-type endopeptidase activity"/>
    <property type="evidence" value="ECO:0007669"/>
    <property type="project" value="UniProtKB-KW"/>
</dbReference>
<keyword evidence="5" id="KW-0378">Hydrolase</keyword>
<evidence type="ECO:0000256" key="5">
    <source>
        <dbReference type="RuleBase" id="RU000454"/>
    </source>
</evidence>
<keyword evidence="6" id="KW-0732">Signal</keyword>
<feature type="active site" evidence="3">
    <location>
        <position position="184"/>
    </location>
</feature>
<feature type="signal peptide" evidence="6">
    <location>
        <begin position="1"/>
        <end position="29"/>
    </location>
</feature>
<evidence type="ECO:0000313" key="8">
    <source>
        <dbReference type="EMBL" id="KDN44125.1"/>
    </source>
</evidence>
<organism evidence="8 9">
    <name type="scientific">Tilletiaria anomala (strain ATCC 24038 / CBS 436.72 / UBC 951)</name>
    <dbReference type="NCBI Taxonomy" id="1037660"/>
    <lineage>
        <taxon>Eukaryota</taxon>
        <taxon>Fungi</taxon>
        <taxon>Dikarya</taxon>
        <taxon>Basidiomycota</taxon>
        <taxon>Ustilaginomycotina</taxon>
        <taxon>Exobasidiomycetes</taxon>
        <taxon>Georgefischeriales</taxon>
        <taxon>Tilletiariaceae</taxon>
        <taxon>Tilletiaria</taxon>
    </lineage>
</organism>
<accession>A0A066VZZ0</accession>
<feature type="active site" evidence="3">
    <location>
        <position position="386"/>
    </location>
</feature>
<proteinExistence type="inferred from homology"/>
<dbReference type="PANTHER" id="PTHR47966">
    <property type="entry name" value="BETA-SITE APP-CLEAVING ENZYME, ISOFORM A-RELATED"/>
    <property type="match status" value="1"/>
</dbReference>
<dbReference type="InterPro" id="IPR021109">
    <property type="entry name" value="Peptidase_aspartic_dom_sf"/>
</dbReference>
<evidence type="ECO:0000313" key="9">
    <source>
        <dbReference type="Proteomes" id="UP000027361"/>
    </source>
</evidence>
<dbReference type="InterPro" id="IPR001969">
    <property type="entry name" value="Aspartic_peptidase_AS"/>
</dbReference>
<dbReference type="RefSeq" id="XP_013242663.1">
    <property type="nucleotide sequence ID" value="XM_013387209.1"/>
</dbReference>
<comment type="caution">
    <text evidence="8">The sequence shown here is derived from an EMBL/GenBank/DDBJ whole genome shotgun (WGS) entry which is preliminary data.</text>
</comment>
<name>A0A066VZZ0_TILAU</name>
<evidence type="ECO:0000256" key="6">
    <source>
        <dbReference type="SAM" id="SignalP"/>
    </source>
</evidence>
<dbReference type="HOGENOM" id="CLU_013253_1_2_1"/>
<dbReference type="STRING" id="1037660.A0A066VZZ0"/>
<dbReference type="FunFam" id="2.40.70.10:FF:000008">
    <property type="entry name" value="Cathepsin D"/>
    <property type="match status" value="1"/>
</dbReference>
<dbReference type="GeneID" id="25265669"/>
<dbReference type="Pfam" id="PF00026">
    <property type="entry name" value="Asp"/>
    <property type="match status" value="1"/>
</dbReference>
<dbReference type="InterPro" id="IPR034164">
    <property type="entry name" value="Pepsin-like_dom"/>
</dbReference>
<sequence length="631" mass="64638">MTKASLFSAAGTLATLLLAASITVPQAHGVALLKPHIPEYEALVDRTKSIYSPTPDVDGRHYLPQPRAEALRPGGRAVATRRSTGGGGVKVPIKRFDKYAGHRRDGMAPDEVKAWALKQKHYIAKKWGSAFKGGDSAVKRNGGQDVTKLDRRGIAALTNVDQDTYYYADVSMGTPAQSMALVLDTGSSDLWVATSECSSNTCSSLSKFSMSNSSTYQSSSQVFSITYGSGAVTGHMAGDTITLGDYTVYSQSFAVAQQVAQDTISAPASGIMGLGFQELSTAGVTPWWEVLAKEGVLETNAFTFQLTRTSASSSSSSSTSSDSSTTKTAGGVFTIGAIDTDQYSGTINYVSIPSQYQSYGYWSIMLDSYALGGGSSTSIDSIACIDTGTTLIATTYTFAASLYEQISGSKSLEETYGEEGLYAFPCDSTVSLTLSFGGVRYTMDGADFNAGAVDSKGEYCLGAVFGSSNGGSSTPAFIIGDAFLKSWFSVFDYDKKAVGFASLKGGSAQTVVSSSSAASVATTIATAAVTARQFGGPGLGGPGGFTYGSLSSTSEVWTTVTASATAATGTGTGIYWASGISAPTASGATSLSEKLSSSAAAHAAGGAGAAGFGATALICAAVAGAMTVLAL</sequence>
<dbReference type="OrthoDB" id="771136at2759"/>
<keyword evidence="4" id="KW-1015">Disulfide bond</keyword>
<evidence type="ECO:0000256" key="1">
    <source>
        <dbReference type="ARBA" id="ARBA00007447"/>
    </source>
</evidence>
<dbReference type="AlphaFoldDB" id="A0A066VZZ0"/>
<comment type="similarity">
    <text evidence="1 5">Belongs to the peptidase A1 family.</text>
</comment>
<dbReference type="PANTHER" id="PTHR47966:SF57">
    <property type="entry name" value="PEPTIDASE A1 DOMAIN-CONTAINING PROTEIN"/>
    <property type="match status" value="1"/>
</dbReference>
<dbReference type="Proteomes" id="UP000027361">
    <property type="component" value="Unassembled WGS sequence"/>
</dbReference>
<protein>
    <submittedName>
        <fullName evidence="8">Acid protease</fullName>
    </submittedName>
</protein>
<feature type="disulfide bond" evidence="4">
    <location>
        <begin position="197"/>
        <end position="202"/>
    </location>
</feature>
<dbReference type="OMA" id="KRWAILP"/>
<feature type="domain" description="Peptidase A1" evidence="7">
    <location>
        <begin position="166"/>
        <end position="501"/>
    </location>
</feature>
<evidence type="ECO:0000256" key="3">
    <source>
        <dbReference type="PIRSR" id="PIRSR601461-1"/>
    </source>
</evidence>
<dbReference type="InterPro" id="IPR033121">
    <property type="entry name" value="PEPTIDASE_A1"/>
</dbReference>
<dbReference type="EMBL" id="JMSN01000054">
    <property type="protein sequence ID" value="KDN44125.1"/>
    <property type="molecule type" value="Genomic_DNA"/>
</dbReference>
<dbReference type="GO" id="GO:0006508">
    <property type="term" value="P:proteolysis"/>
    <property type="evidence" value="ECO:0007669"/>
    <property type="project" value="UniProtKB-KW"/>
</dbReference>
<evidence type="ECO:0000259" key="7">
    <source>
        <dbReference type="PROSITE" id="PS51767"/>
    </source>
</evidence>
<dbReference type="PRINTS" id="PR00792">
    <property type="entry name" value="PEPSIN"/>
</dbReference>
<keyword evidence="9" id="KW-1185">Reference proteome</keyword>
<feature type="chain" id="PRO_5001632467" evidence="6">
    <location>
        <begin position="30"/>
        <end position="631"/>
    </location>
</feature>
<gene>
    <name evidence="8" type="ORF">K437DRAFT_263316</name>
</gene>
<evidence type="ECO:0000256" key="2">
    <source>
        <dbReference type="ARBA" id="ARBA00022750"/>
    </source>
</evidence>
<reference evidence="8 9" key="1">
    <citation type="submission" date="2014-05" db="EMBL/GenBank/DDBJ databases">
        <title>Draft genome sequence of a rare smut relative, Tilletiaria anomala UBC 951.</title>
        <authorList>
            <consortium name="DOE Joint Genome Institute"/>
            <person name="Toome M."/>
            <person name="Kuo A."/>
            <person name="Henrissat B."/>
            <person name="Lipzen A."/>
            <person name="Tritt A."/>
            <person name="Yoshinaga Y."/>
            <person name="Zane M."/>
            <person name="Barry K."/>
            <person name="Grigoriev I.V."/>
            <person name="Spatafora J.W."/>
            <person name="Aimea M.C."/>
        </authorList>
    </citation>
    <scope>NUCLEOTIDE SEQUENCE [LARGE SCALE GENOMIC DNA]</scope>
    <source>
        <strain evidence="8 9">UBC 951</strain>
    </source>
</reference>
<dbReference type="Gene3D" id="2.40.70.10">
    <property type="entry name" value="Acid Proteases"/>
    <property type="match status" value="2"/>
</dbReference>
<dbReference type="PROSITE" id="PS51767">
    <property type="entry name" value="PEPTIDASE_A1"/>
    <property type="match status" value="1"/>
</dbReference>
<dbReference type="CDD" id="cd05471">
    <property type="entry name" value="pepsin_like"/>
    <property type="match status" value="1"/>
</dbReference>
<keyword evidence="5 8" id="KW-0645">Protease</keyword>
<dbReference type="PROSITE" id="PS00141">
    <property type="entry name" value="ASP_PROTEASE"/>
    <property type="match status" value="1"/>
</dbReference>
<keyword evidence="2 5" id="KW-0064">Aspartyl protease</keyword>
<evidence type="ECO:0000256" key="4">
    <source>
        <dbReference type="PIRSR" id="PIRSR601461-2"/>
    </source>
</evidence>
<dbReference type="FunCoup" id="A0A066VZZ0">
    <property type="interactions" value="35"/>
</dbReference>
<dbReference type="InParanoid" id="A0A066VZZ0"/>
<dbReference type="InterPro" id="IPR001461">
    <property type="entry name" value="Aspartic_peptidase_A1"/>
</dbReference>